<dbReference type="Gene3D" id="3.20.20.80">
    <property type="entry name" value="Glycosidases"/>
    <property type="match status" value="1"/>
</dbReference>
<dbReference type="Gene3D" id="2.60.40.10">
    <property type="entry name" value="Immunoglobulins"/>
    <property type="match status" value="2"/>
</dbReference>
<dbReference type="InterPro" id="IPR006104">
    <property type="entry name" value="Glyco_hydro_2_N"/>
</dbReference>
<dbReference type="InterPro" id="IPR051913">
    <property type="entry name" value="GH2_Domain-Containing"/>
</dbReference>
<dbReference type="InterPro" id="IPR032311">
    <property type="entry name" value="DUF4982"/>
</dbReference>
<dbReference type="InterPro" id="IPR006102">
    <property type="entry name" value="Ig-like_GH2"/>
</dbReference>
<dbReference type="EC" id="3.2.1.23" evidence="9"/>
<proteinExistence type="inferred from homology"/>
<evidence type="ECO:0000259" key="6">
    <source>
        <dbReference type="Pfam" id="PF02836"/>
    </source>
</evidence>
<keyword evidence="2 9" id="KW-0378">Hydrolase</keyword>
<keyword evidence="10" id="KW-1185">Reference proteome</keyword>
<sequence length="676" mass="73456">MGFPTPRLALIVLAALCLIPTLAVAGPRTTVPLTTWTFAKGDAQTAQAPAFDDRAWEAVRLPHTYNAADGADGGGYYRGPAWYRTHLVVPPLKVGQRAFLEFDGAALVSEAWVNGHPVGRHAGGYAGFRFDVSDRIVPGANLVAVRVDNASHKDVAPLGGDFTVFGGLYRPVRLVVTDAIHVDMLDHGGPGVYATPSAVSADGADLSVLVRVRNDQAGPARVAVRSRLLDAEGKTVATLSGLVEVAPGAVTPMTLATRIAAPRLWRGRADPYLYRLVTSVGDDTVTVPVGFRSIAVDPARGFLLNGQPYGVHGVNLFHSGQPTEGLAVRDAEIDADFAILRDLGATGLRFVHFQHPRRAYENADRDGFLVWTEIPLNSVADDGPAFAENAAEQLRELIRQNYNHPSVVTWGLANELYRSDAATAKLLSGLQAVAKAEDSSRPTVLADCCKPETDPQALHTDLIGQNRYFGWYDGKPEDIGPWVEAVHAKSPDRPLAISEYGAGASVLQQEDPPRRPVAKSRWHPEQYQALFHETYWRVLRDKPWLWGTFVWVGFDLASDGRDEGDRPGINDKGLVTYDRKVRKDAYYWYRANWTTAPMAYITSRRAVVRDTPAVTVKVYANVPSVSLRLNGRDLGSAPVVDHVATWPVTLAPGVNRLVVEGGGARDAVTWTLVAKP</sequence>
<feature type="domain" description="Glycoside hydrolase family 2 immunoglobulin-like beta-sandwich" evidence="5">
    <location>
        <begin position="192"/>
        <end position="292"/>
    </location>
</feature>
<evidence type="ECO:0000259" key="8">
    <source>
        <dbReference type="Pfam" id="PF16355"/>
    </source>
</evidence>
<dbReference type="InterPro" id="IPR036156">
    <property type="entry name" value="Beta-gal/glucu_dom_sf"/>
</dbReference>
<feature type="chain" id="PRO_5046904061" evidence="4">
    <location>
        <begin position="26"/>
        <end position="676"/>
    </location>
</feature>
<evidence type="ECO:0000256" key="4">
    <source>
        <dbReference type="SAM" id="SignalP"/>
    </source>
</evidence>
<dbReference type="PANTHER" id="PTHR42732:SF1">
    <property type="entry name" value="BETA-MANNOSIDASE"/>
    <property type="match status" value="1"/>
</dbReference>
<dbReference type="InterPro" id="IPR013783">
    <property type="entry name" value="Ig-like_fold"/>
</dbReference>
<dbReference type="GO" id="GO:0004565">
    <property type="term" value="F:beta-galactosidase activity"/>
    <property type="evidence" value="ECO:0007669"/>
    <property type="project" value="UniProtKB-EC"/>
</dbReference>
<dbReference type="EMBL" id="JAVDRL010000006">
    <property type="protein sequence ID" value="MDR6531553.1"/>
    <property type="molecule type" value="Genomic_DNA"/>
</dbReference>
<protein>
    <submittedName>
        <fullName evidence="9">Beta-galactosidase</fullName>
        <ecNumber evidence="9">3.2.1.23</ecNumber>
    </submittedName>
</protein>
<feature type="domain" description="Glycosyl hydrolases family 2 sugar binding" evidence="7">
    <location>
        <begin position="58"/>
        <end position="175"/>
    </location>
</feature>
<dbReference type="Pfam" id="PF02837">
    <property type="entry name" value="Glyco_hydro_2_N"/>
    <property type="match status" value="1"/>
</dbReference>
<dbReference type="InterPro" id="IPR006101">
    <property type="entry name" value="Glyco_hydro_2"/>
</dbReference>
<reference evidence="9 10" key="1">
    <citation type="submission" date="2023-07" db="EMBL/GenBank/DDBJ databases">
        <title>Sorghum-associated microbial communities from plants grown in Nebraska, USA.</title>
        <authorList>
            <person name="Schachtman D."/>
        </authorList>
    </citation>
    <scope>NUCLEOTIDE SEQUENCE [LARGE SCALE GENOMIC DNA]</scope>
    <source>
        <strain evidence="9 10">DS2154</strain>
    </source>
</reference>
<accession>A0ABU1MZN8</accession>
<dbReference type="Pfam" id="PF16355">
    <property type="entry name" value="DUF4982"/>
    <property type="match status" value="1"/>
</dbReference>
<evidence type="ECO:0000259" key="5">
    <source>
        <dbReference type="Pfam" id="PF00703"/>
    </source>
</evidence>
<dbReference type="PANTHER" id="PTHR42732">
    <property type="entry name" value="BETA-GALACTOSIDASE"/>
    <property type="match status" value="1"/>
</dbReference>
<dbReference type="Pfam" id="PF02836">
    <property type="entry name" value="Glyco_hydro_2_C"/>
    <property type="match status" value="1"/>
</dbReference>
<dbReference type="RefSeq" id="WP_310031551.1">
    <property type="nucleotide sequence ID" value="NZ_JAVDRL010000006.1"/>
</dbReference>
<dbReference type="Proteomes" id="UP001262754">
    <property type="component" value="Unassembled WGS sequence"/>
</dbReference>
<evidence type="ECO:0000259" key="7">
    <source>
        <dbReference type="Pfam" id="PF02837"/>
    </source>
</evidence>
<comment type="similarity">
    <text evidence="1">Belongs to the glycosyl hydrolase 2 family.</text>
</comment>
<dbReference type="InterPro" id="IPR008979">
    <property type="entry name" value="Galactose-bd-like_sf"/>
</dbReference>
<dbReference type="PRINTS" id="PR00132">
    <property type="entry name" value="GLHYDRLASE2"/>
</dbReference>
<dbReference type="SUPFAM" id="SSF51445">
    <property type="entry name" value="(Trans)glycosidases"/>
    <property type="match status" value="1"/>
</dbReference>
<keyword evidence="3 9" id="KW-0326">Glycosidase</keyword>
<gene>
    <name evidence="9" type="ORF">J2800_002300</name>
</gene>
<organism evidence="9 10">
    <name type="scientific">Caulobacter rhizosphaerae</name>
    <dbReference type="NCBI Taxonomy" id="2010972"/>
    <lineage>
        <taxon>Bacteria</taxon>
        <taxon>Pseudomonadati</taxon>
        <taxon>Pseudomonadota</taxon>
        <taxon>Alphaproteobacteria</taxon>
        <taxon>Caulobacterales</taxon>
        <taxon>Caulobacteraceae</taxon>
        <taxon>Caulobacter</taxon>
    </lineage>
</organism>
<dbReference type="Pfam" id="PF00703">
    <property type="entry name" value="Glyco_hydro_2"/>
    <property type="match status" value="1"/>
</dbReference>
<evidence type="ECO:0000256" key="3">
    <source>
        <dbReference type="ARBA" id="ARBA00023295"/>
    </source>
</evidence>
<name>A0ABU1MZN8_9CAUL</name>
<dbReference type="SUPFAM" id="SSF49303">
    <property type="entry name" value="beta-Galactosidase/glucuronidase domain"/>
    <property type="match status" value="1"/>
</dbReference>
<dbReference type="SUPFAM" id="SSF49785">
    <property type="entry name" value="Galactose-binding domain-like"/>
    <property type="match status" value="1"/>
</dbReference>
<evidence type="ECO:0000256" key="2">
    <source>
        <dbReference type="ARBA" id="ARBA00022801"/>
    </source>
</evidence>
<feature type="domain" description="DUF4982" evidence="8">
    <location>
        <begin position="614"/>
        <end position="656"/>
    </location>
</feature>
<evidence type="ECO:0000313" key="10">
    <source>
        <dbReference type="Proteomes" id="UP001262754"/>
    </source>
</evidence>
<dbReference type="Gene3D" id="2.60.120.260">
    <property type="entry name" value="Galactose-binding domain-like"/>
    <property type="match status" value="1"/>
</dbReference>
<keyword evidence="4" id="KW-0732">Signal</keyword>
<comment type="caution">
    <text evidence="9">The sequence shown here is derived from an EMBL/GenBank/DDBJ whole genome shotgun (WGS) entry which is preliminary data.</text>
</comment>
<dbReference type="InterPro" id="IPR006103">
    <property type="entry name" value="Glyco_hydro_2_cat"/>
</dbReference>
<dbReference type="InterPro" id="IPR017853">
    <property type="entry name" value="GH"/>
</dbReference>
<evidence type="ECO:0000256" key="1">
    <source>
        <dbReference type="ARBA" id="ARBA00007401"/>
    </source>
</evidence>
<feature type="signal peptide" evidence="4">
    <location>
        <begin position="1"/>
        <end position="25"/>
    </location>
</feature>
<evidence type="ECO:0000313" key="9">
    <source>
        <dbReference type="EMBL" id="MDR6531553.1"/>
    </source>
</evidence>
<feature type="domain" description="Glycoside hydrolase family 2 catalytic" evidence="6">
    <location>
        <begin position="301"/>
        <end position="583"/>
    </location>
</feature>